<gene>
    <name evidence="1" type="ORF">MORIYA_2804</name>
</gene>
<dbReference type="EMBL" id="LS483250">
    <property type="protein sequence ID" value="SQD79269.1"/>
    <property type="molecule type" value="Genomic_DNA"/>
</dbReference>
<evidence type="ECO:0000313" key="1">
    <source>
        <dbReference type="EMBL" id="SQD79269.1"/>
    </source>
</evidence>
<sequence>MARVNLKKSKINKKIKKRTMTSYTKQILKNKSVDLLYPYSLPMIHMKLKNKTNLS</sequence>
<dbReference type="AlphaFoldDB" id="A0A330LRI0"/>
<evidence type="ECO:0000313" key="2">
    <source>
        <dbReference type="Proteomes" id="UP000250163"/>
    </source>
</evidence>
<accession>A0A330LRI0</accession>
<dbReference type="KEGG" id="mya:MORIYA_2804"/>
<proteinExistence type="predicted"/>
<keyword evidence="2" id="KW-1185">Reference proteome</keyword>
<dbReference type="Proteomes" id="UP000250163">
    <property type="component" value="Chromosome MORIYA"/>
</dbReference>
<organism evidence="1 2">
    <name type="scientific">Moritella yayanosii</name>
    <dbReference type="NCBI Taxonomy" id="69539"/>
    <lineage>
        <taxon>Bacteria</taxon>
        <taxon>Pseudomonadati</taxon>
        <taxon>Pseudomonadota</taxon>
        <taxon>Gammaproteobacteria</taxon>
        <taxon>Alteromonadales</taxon>
        <taxon>Moritellaceae</taxon>
        <taxon>Moritella</taxon>
    </lineage>
</organism>
<reference evidence="2" key="1">
    <citation type="submission" date="2018-05" db="EMBL/GenBank/DDBJ databases">
        <authorList>
            <person name="Cea G.-C."/>
            <person name="William W."/>
        </authorList>
    </citation>
    <scope>NUCLEOTIDE SEQUENCE [LARGE SCALE GENOMIC DNA]</scope>
    <source>
        <strain evidence="2">DB21MT 5</strain>
    </source>
</reference>
<name>A0A330LRI0_9GAMM</name>
<protein>
    <submittedName>
        <fullName evidence="1">Uncharacterized protein</fullName>
    </submittedName>
</protein>